<gene>
    <name evidence="1" type="ORF">GCM10011403_10210</name>
</gene>
<dbReference type="EMBL" id="BMIY01000004">
    <property type="protein sequence ID" value="GGG55103.1"/>
    <property type="molecule type" value="Genomic_DNA"/>
</dbReference>
<proteinExistence type="predicted"/>
<name>A0A917GRW0_9GAMM</name>
<comment type="caution">
    <text evidence="1">The sequence shown here is derived from an EMBL/GenBank/DDBJ whole genome shotgun (WGS) entry which is preliminary data.</text>
</comment>
<sequence>MKNLVLDIGQKNDDICSFDNISTQKRFIILSVDCFLRHHAKKAVYIPRSGMFVPFRFTL</sequence>
<keyword evidence="2" id="KW-1185">Reference proteome</keyword>
<accession>A0A917GRW0</accession>
<evidence type="ECO:0000313" key="2">
    <source>
        <dbReference type="Proteomes" id="UP000627715"/>
    </source>
</evidence>
<dbReference type="AlphaFoldDB" id="A0A917GRW0"/>
<dbReference type="Proteomes" id="UP000627715">
    <property type="component" value="Unassembled WGS sequence"/>
</dbReference>
<reference evidence="1" key="2">
    <citation type="submission" date="2020-09" db="EMBL/GenBank/DDBJ databases">
        <authorList>
            <person name="Sun Q."/>
            <person name="Zhou Y."/>
        </authorList>
    </citation>
    <scope>NUCLEOTIDE SEQUENCE</scope>
    <source>
        <strain evidence="1">CGMCC 1.15425</strain>
    </source>
</reference>
<organism evidence="1 2">
    <name type="scientific">Pseudohongiella nitratireducens</name>
    <dbReference type="NCBI Taxonomy" id="1768907"/>
    <lineage>
        <taxon>Bacteria</taxon>
        <taxon>Pseudomonadati</taxon>
        <taxon>Pseudomonadota</taxon>
        <taxon>Gammaproteobacteria</taxon>
        <taxon>Pseudomonadales</taxon>
        <taxon>Pseudohongiellaceae</taxon>
        <taxon>Pseudohongiella</taxon>
    </lineage>
</organism>
<protein>
    <submittedName>
        <fullName evidence="1">Uncharacterized protein</fullName>
    </submittedName>
</protein>
<evidence type="ECO:0000313" key="1">
    <source>
        <dbReference type="EMBL" id="GGG55103.1"/>
    </source>
</evidence>
<reference evidence="1" key="1">
    <citation type="journal article" date="2014" name="Int. J. Syst. Evol. Microbiol.">
        <title>Complete genome sequence of Corynebacterium casei LMG S-19264T (=DSM 44701T), isolated from a smear-ripened cheese.</title>
        <authorList>
            <consortium name="US DOE Joint Genome Institute (JGI-PGF)"/>
            <person name="Walter F."/>
            <person name="Albersmeier A."/>
            <person name="Kalinowski J."/>
            <person name="Ruckert C."/>
        </authorList>
    </citation>
    <scope>NUCLEOTIDE SEQUENCE</scope>
    <source>
        <strain evidence="1">CGMCC 1.15425</strain>
    </source>
</reference>